<dbReference type="Proteomes" id="UP000703269">
    <property type="component" value="Unassembled WGS sequence"/>
</dbReference>
<evidence type="ECO:0000313" key="3">
    <source>
        <dbReference type="Proteomes" id="UP000703269"/>
    </source>
</evidence>
<dbReference type="AlphaFoldDB" id="A0A9P3G2H2"/>
<sequence>MVEFRADGSVPEGDPQPPPITCTTPSPFAARCHWPPRRLDPRRYRTCAPADHDALSPVSQHNARPDFWPSSSELLQSNTIPHDEHCILNRSPRVRGSLSNETALLR</sequence>
<reference evidence="2 3" key="1">
    <citation type="submission" date="2021-08" db="EMBL/GenBank/DDBJ databases">
        <title>Draft Genome Sequence of Phanerochaete sordida strain YK-624.</title>
        <authorList>
            <person name="Mori T."/>
            <person name="Dohra H."/>
            <person name="Suzuki T."/>
            <person name="Kawagishi H."/>
            <person name="Hirai H."/>
        </authorList>
    </citation>
    <scope>NUCLEOTIDE SEQUENCE [LARGE SCALE GENOMIC DNA]</scope>
    <source>
        <strain evidence="2 3">YK-624</strain>
    </source>
</reference>
<evidence type="ECO:0000256" key="1">
    <source>
        <dbReference type="SAM" id="MobiDB-lite"/>
    </source>
</evidence>
<organism evidence="2 3">
    <name type="scientific">Phanerochaete sordida</name>
    <dbReference type="NCBI Taxonomy" id="48140"/>
    <lineage>
        <taxon>Eukaryota</taxon>
        <taxon>Fungi</taxon>
        <taxon>Dikarya</taxon>
        <taxon>Basidiomycota</taxon>
        <taxon>Agaricomycotina</taxon>
        <taxon>Agaricomycetes</taxon>
        <taxon>Polyporales</taxon>
        <taxon>Phanerochaetaceae</taxon>
        <taxon>Phanerochaete</taxon>
    </lineage>
</organism>
<feature type="region of interest" description="Disordered" evidence="1">
    <location>
        <begin position="51"/>
        <end position="70"/>
    </location>
</feature>
<dbReference type="EMBL" id="BPQB01000004">
    <property type="protein sequence ID" value="GJE86690.1"/>
    <property type="molecule type" value="Genomic_DNA"/>
</dbReference>
<accession>A0A9P3G2H2</accession>
<name>A0A9P3G2H2_9APHY</name>
<feature type="region of interest" description="Disordered" evidence="1">
    <location>
        <begin position="1"/>
        <end position="24"/>
    </location>
</feature>
<comment type="caution">
    <text evidence="2">The sequence shown here is derived from an EMBL/GenBank/DDBJ whole genome shotgun (WGS) entry which is preliminary data.</text>
</comment>
<protein>
    <submittedName>
        <fullName evidence="2">Uncharacterized protein</fullName>
    </submittedName>
</protein>
<proteinExistence type="predicted"/>
<keyword evidence="3" id="KW-1185">Reference proteome</keyword>
<evidence type="ECO:0000313" key="2">
    <source>
        <dbReference type="EMBL" id="GJE86690.1"/>
    </source>
</evidence>
<gene>
    <name evidence="2" type="ORF">PsYK624_027710</name>
</gene>